<protein>
    <submittedName>
        <fullName evidence="2">Uncharacterized protein</fullName>
    </submittedName>
</protein>
<name>A0ABX2EK96_9BURK</name>
<gene>
    <name evidence="2" type="ORF">HLB44_18645</name>
</gene>
<organism evidence="2 3">
    <name type="scientific">Pseudaquabacterium terrae</name>
    <dbReference type="NCBI Taxonomy" id="2732868"/>
    <lineage>
        <taxon>Bacteria</taxon>
        <taxon>Pseudomonadati</taxon>
        <taxon>Pseudomonadota</taxon>
        <taxon>Betaproteobacteria</taxon>
        <taxon>Burkholderiales</taxon>
        <taxon>Sphaerotilaceae</taxon>
        <taxon>Pseudaquabacterium</taxon>
    </lineage>
</organism>
<proteinExistence type="predicted"/>
<dbReference type="EMBL" id="JABRWJ010000005">
    <property type="protein sequence ID" value="NRF69016.1"/>
    <property type="molecule type" value="Genomic_DNA"/>
</dbReference>
<sequence length="317" mass="33594">MRFARRSIAAVAAVACAAGAGAQAADAPAWTLVVPAAQPIRIQRALVERTPDASARGALQLQQGVNPWVALAVYVTAHVIANSVERTNKAADEELIVSTDQSTGSAVAVADVGAVRRYETQDDVNRVIRPYAEALAGVSLFDLMAPLEQRLRGHGFGLVREGAAIEARQVVHVAPKFVFATDQRSVHVDALIGFGAGLPEAAPARQAIRMLAFSMADDSLDISEHWLKDGARALRSVFSGLLLTALEMAARRPAVPAGAAQQTFRLRLAAETVYVRGALAAADCEHALIHDLQGHWVVAPMAALGERAPLPEGCRKE</sequence>
<keyword evidence="1" id="KW-0732">Signal</keyword>
<dbReference type="Proteomes" id="UP000737171">
    <property type="component" value="Unassembled WGS sequence"/>
</dbReference>
<comment type="caution">
    <text evidence="2">The sequence shown here is derived from an EMBL/GenBank/DDBJ whole genome shotgun (WGS) entry which is preliminary data.</text>
</comment>
<reference evidence="2 3" key="1">
    <citation type="submission" date="2020-05" db="EMBL/GenBank/DDBJ databases">
        <title>Aquincola sp. isolate from soil.</title>
        <authorList>
            <person name="Han J."/>
            <person name="Kim D.-U."/>
        </authorList>
    </citation>
    <scope>NUCLEOTIDE SEQUENCE [LARGE SCALE GENOMIC DNA]</scope>
    <source>
        <strain evidence="2 3">S2</strain>
    </source>
</reference>
<keyword evidence="3" id="KW-1185">Reference proteome</keyword>
<accession>A0ABX2EK96</accession>
<feature type="chain" id="PRO_5047111804" evidence="1">
    <location>
        <begin position="25"/>
        <end position="317"/>
    </location>
</feature>
<evidence type="ECO:0000313" key="2">
    <source>
        <dbReference type="EMBL" id="NRF69016.1"/>
    </source>
</evidence>
<feature type="signal peptide" evidence="1">
    <location>
        <begin position="1"/>
        <end position="24"/>
    </location>
</feature>
<evidence type="ECO:0000256" key="1">
    <source>
        <dbReference type="SAM" id="SignalP"/>
    </source>
</evidence>
<dbReference type="RefSeq" id="WP_173125261.1">
    <property type="nucleotide sequence ID" value="NZ_JABRWJ010000005.1"/>
</dbReference>
<evidence type="ECO:0000313" key="3">
    <source>
        <dbReference type="Proteomes" id="UP000737171"/>
    </source>
</evidence>